<dbReference type="SMR" id="A0A182R7X7"/>
<organism evidence="9">
    <name type="scientific">Anopheles funestus</name>
    <name type="common">African malaria mosquito</name>
    <dbReference type="NCBI Taxonomy" id="62324"/>
    <lineage>
        <taxon>Eukaryota</taxon>
        <taxon>Metazoa</taxon>
        <taxon>Ecdysozoa</taxon>
        <taxon>Arthropoda</taxon>
        <taxon>Hexapoda</taxon>
        <taxon>Insecta</taxon>
        <taxon>Pterygota</taxon>
        <taxon>Neoptera</taxon>
        <taxon>Endopterygota</taxon>
        <taxon>Diptera</taxon>
        <taxon>Nematocera</taxon>
        <taxon>Culicoidea</taxon>
        <taxon>Culicidae</taxon>
        <taxon>Anophelinae</taxon>
        <taxon>Anopheles</taxon>
    </lineage>
</organism>
<feature type="chain" id="PRO_5030024136" evidence="8">
    <location>
        <begin position="24"/>
        <end position="178"/>
    </location>
</feature>
<dbReference type="PANTHER" id="PTHR21066">
    <property type="entry name" value="ODORANT-BINDING PROTEIN 59A-RELATED"/>
    <property type="match status" value="1"/>
</dbReference>
<accession>A0A182R7X7</accession>
<dbReference type="AlphaFoldDB" id="A0A182R7X7"/>
<evidence type="ECO:0000256" key="2">
    <source>
        <dbReference type="ARBA" id="ARBA00008098"/>
    </source>
</evidence>
<keyword evidence="7" id="KW-1015">Disulfide bond</keyword>
<evidence type="ECO:0000256" key="7">
    <source>
        <dbReference type="ARBA" id="ARBA00023157"/>
    </source>
</evidence>
<evidence type="ECO:0000256" key="3">
    <source>
        <dbReference type="ARBA" id="ARBA00022448"/>
    </source>
</evidence>
<proteinExistence type="inferred from homology"/>
<dbReference type="Gene3D" id="1.10.238.270">
    <property type="match status" value="1"/>
</dbReference>
<comment type="similarity">
    <text evidence="2">Belongs to the PBP/GOBP family.</text>
</comment>
<evidence type="ECO:0000256" key="4">
    <source>
        <dbReference type="ARBA" id="ARBA00022525"/>
    </source>
</evidence>
<feature type="signal peptide" evidence="8">
    <location>
        <begin position="1"/>
        <end position="23"/>
    </location>
</feature>
<dbReference type="VEuPathDB" id="VectorBase:AFUN2_009012"/>
<dbReference type="InterPro" id="IPR036728">
    <property type="entry name" value="PBP_GOBP_sf"/>
</dbReference>
<keyword evidence="6" id="KW-0552">Olfaction</keyword>
<dbReference type="SUPFAM" id="SSF47565">
    <property type="entry name" value="Insect pheromone/odorant-binding proteins"/>
    <property type="match status" value="1"/>
</dbReference>
<dbReference type="PANTHER" id="PTHR21066:SF3">
    <property type="entry name" value="IP02236P"/>
    <property type="match status" value="1"/>
</dbReference>
<dbReference type="GO" id="GO:0005549">
    <property type="term" value="F:odorant binding"/>
    <property type="evidence" value="ECO:0007669"/>
    <property type="project" value="InterPro"/>
</dbReference>
<keyword evidence="3" id="KW-0813">Transport</keyword>
<dbReference type="GO" id="GO:0005576">
    <property type="term" value="C:extracellular region"/>
    <property type="evidence" value="ECO:0007669"/>
    <property type="project" value="UniProtKB-SubCell"/>
</dbReference>
<reference evidence="9" key="1">
    <citation type="submission" date="2020-05" db="UniProtKB">
        <authorList>
            <consortium name="EnsemblMetazoa"/>
        </authorList>
    </citation>
    <scope>IDENTIFICATION</scope>
    <source>
        <strain evidence="9">FUMOZ</strain>
    </source>
</reference>
<comment type="subcellular location">
    <subcellularLocation>
        <location evidence="1">Secreted</location>
    </subcellularLocation>
</comment>
<dbReference type="EnsemblMetazoa" id="AFUN002277-RA">
    <property type="protein sequence ID" value="AFUN002277-PA"/>
    <property type="gene ID" value="AFUN002277"/>
</dbReference>
<dbReference type="InterPro" id="IPR052295">
    <property type="entry name" value="Odorant-binding_protein"/>
</dbReference>
<keyword evidence="4" id="KW-0964">Secreted</keyword>
<name>A0A182R7X7_ANOFN</name>
<keyword evidence="8" id="KW-0732">Signal</keyword>
<dbReference type="InterPro" id="IPR006170">
    <property type="entry name" value="PBP/GOBP"/>
</dbReference>
<evidence type="ECO:0000313" key="9">
    <source>
        <dbReference type="EnsemblMetazoa" id="AFUN002277-PA"/>
    </source>
</evidence>
<dbReference type="VEuPathDB" id="VectorBase:AFUN002277"/>
<evidence type="ECO:0000256" key="1">
    <source>
        <dbReference type="ARBA" id="ARBA00004613"/>
    </source>
</evidence>
<dbReference type="GO" id="GO:0007608">
    <property type="term" value="P:sensory perception of smell"/>
    <property type="evidence" value="ECO:0007669"/>
    <property type="project" value="UniProtKB-KW"/>
</dbReference>
<evidence type="ECO:0000256" key="5">
    <source>
        <dbReference type="ARBA" id="ARBA00022606"/>
    </source>
</evidence>
<evidence type="ECO:0000256" key="8">
    <source>
        <dbReference type="SAM" id="SignalP"/>
    </source>
</evidence>
<dbReference type="PROSITE" id="PS51257">
    <property type="entry name" value="PROKAR_LIPOPROTEIN"/>
    <property type="match status" value="1"/>
</dbReference>
<evidence type="ECO:0000256" key="6">
    <source>
        <dbReference type="ARBA" id="ARBA00022725"/>
    </source>
</evidence>
<sequence length="178" mass="19993">MDSIKCCMVLVVLLGCTMSSISADPDCENLKERRDEMDQCCQAEKIISLKDADECSSASDEASEPHAKIMCSIQCKLKSLGVVKDDEIVQEKALEFVERLEDGWKETAKDIVTKCIDTITTMKSKMEEHGHGMKCSPVSGFFIMCLMKNTFIQCPADKWQNTSFCNKIKNGECRPNRD</sequence>
<dbReference type="Pfam" id="PF01395">
    <property type="entry name" value="PBP_GOBP"/>
    <property type="match status" value="1"/>
</dbReference>
<keyword evidence="5" id="KW-0716">Sensory transduction</keyword>
<protein>
    <submittedName>
        <fullName evidence="9">Uncharacterized protein</fullName>
    </submittedName>
</protein>